<sequence length="309" mass="33299">MLDEGTKIYNNLRSGSNEGFNAIETGFKDVLGNSAGEIAYEGTNIVGVAVSLPSALRSGVEIISGAKNIIQDGSLLEEGEKLFSSIKESSGEIGNSLNTVKQLITGEKSITIGVLDTGTGLRIPNISVIDNDIEKISKIENVSGSSLEGVGEAKATIDYVKLSEELGNKIETDGYKVINTETAEQANKDWADIGFDLPPVAENTTVYNVNAGNFSYSRVYLDGYNYPKSRFILRTEDINGLSSEEIAQKYALPKVPNKIVTVELPSDTPLEVSIVGPQETWGTLGGDVQYAIKDATLEDDWFSNIKDLK</sequence>
<organism evidence="1 2">
    <name type="scientific">Clostridium acidisoli DSM 12555</name>
    <dbReference type="NCBI Taxonomy" id="1121291"/>
    <lineage>
        <taxon>Bacteria</taxon>
        <taxon>Bacillati</taxon>
        <taxon>Bacillota</taxon>
        <taxon>Clostridia</taxon>
        <taxon>Eubacteriales</taxon>
        <taxon>Clostridiaceae</taxon>
        <taxon>Clostridium</taxon>
    </lineage>
</organism>
<name>A0A1W1XZV1_9CLOT</name>
<reference evidence="1 2" key="1">
    <citation type="submission" date="2017-04" db="EMBL/GenBank/DDBJ databases">
        <authorList>
            <person name="Afonso C.L."/>
            <person name="Miller P.J."/>
            <person name="Scott M.A."/>
            <person name="Spackman E."/>
            <person name="Goraichik I."/>
            <person name="Dimitrov K.M."/>
            <person name="Suarez D.L."/>
            <person name="Swayne D.E."/>
        </authorList>
    </citation>
    <scope>NUCLEOTIDE SEQUENCE [LARGE SCALE GENOMIC DNA]</scope>
    <source>
        <strain evidence="1 2">DSM 12555</strain>
    </source>
</reference>
<proteinExistence type="predicted"/>
<dbReference type="STRING" id="1121291.SAMN02745134_03921"/>
<dbReference type="AlphaFoldDB" id="A0A1W1XZV1"/>
<evidence type="ECO:0000313" key="2">
    <source>
        <dbReference type="Proteomes" id="UP000192468"/>
    </source>
</evidence>
<accession>A0A1W1XZV1</accession>
<evidence type="ECO:0000313" key="1">
    <source>
        <dbReference type="EMBL" id="SMC29499.1"/>
    </source>
</evidence>
<keyword evidence="2" id="KW-1185">Reference proteome</keyword>
<dbReference type="Proteomes" id="UP000192468">
    <property type="component" value="Unassembled WGS sequence"/>
</dbReference>
<dbReference type="EMBL" id="FWXH01000048">
    <property type="protein sequence ID" value="SMC29499.1"/>
    <property type="molecule type" value="Genomic_DNA"/>
</dbReference>
<gene>
    <name evidence="1" type="ORF">SAMN02745134_03921</name>
</gene>
<protein>
    <submittedName>
        <fullName evidence="1">Uncharacterized protein</fullName>
    </submittedName>
</protein>